<accession>A0ABP0SRW1</accession>
<reference evidence="1 2" key="1">
    <citation type="submission" date="2024-02" db="EMBL/GenBank/DDBJ databases">
        <authorList>
            <person name="Chen Y."/>
            <person name="Shah S."/>
            <person name="Dougan E. K."/>
            <person name="Thang M."/>
            <person name="Chan C."/>
        </authorList>
    </citation>
    <scope>NUCLEOTIDE SEQUENCE [LARGE SCALE GENOMIC DNA]</scope>
</reference>
<dbReference type="Proteomes" id="UP001642464">
    <property type="component" value="Unassembled WGS sequence"/>
</dbReference>
<keyword evidence="2" id="KW-1185">Reference proteome</keyword>
<evidence type="ECO:0000313" key="2">
    <source>
        <dbReference type="Proteomes" id="UP001642464"/>
    </source>
</evidence>
<dbReference type="EMBL" id="CAXAMM010044572">
    <property type="protein sequence ID" value="CAK9115180.1"/>
    <property type="molecule type" value="Genomic_DNA"/>
</dbReference>
<organism evidence="1 2">
    <name type="scientific">Durusdinium trenchii</name>
    <dbReference type="NCBI Taxonomy" id="1381693"/>
    <lineage>
        <taxon>Eukaryota</taxon>
        <taxon>Sar</taxon>
        <taxon>Alveolata</taxon>
        <taxon>Dinophyceae</taxon>
        <taxon>Suessiales</taxon>
        <taxon>Symbiodiniaceae</taxon>
        <taxon>Durusdinium</taxon>
    </lineage>
</organism>
<gene>
    <name evidence="1" type="ORF">SCF082_LOCUS53320</name>
</gene>
<evidence type="ECO:0008006" key="3">
    <source>
        <dbReference type="Google" id="ProtNLM"/>
    </source>
</evidence>
<name>A0ABP0SRW1_9DINO</name>
<comment type="caution">
    <text evidence="1">The sequence shown here is derived from an EMBL/GenBank/DDBJ whole genome shotgun (WGS) entry which is preliminary data.</text>
</comment>
<protein>
    <recommendedName>
        <fullName evidence="3">Poly(ADP-ribose) glycohydrolase</fullName>
    </recommendedName>
</protein>
<evidence type="ECO:0000313" key="1">
    <source>
        <dbReference type="EMBL" id="CAK9115180.1"/>
    </source>
</evidence>
<proteinExistence type="predicted"/>
<sequence>MGMASSGSSTASDAVGLVMAGWTIGVKELCSQPSTQRGVDYLSTSAMGQAAVLPSSRVGGQIYGSSCGGGGLDENIMLFMPEVAVLSLLLSESKTQPQLQAPAWVLGARMIMTGLDGTGHWMAGMVPDAKLRLTSDLTTIHLNGAPLLMSKSKPFVAVPPAFQVSFQDVDDLKEARQNRNLDQRAVKGQNSFAAQVMAWYQALSLDAVPPALRRSMPSLVSSIGTGPWMSGSRFGDSQLDVLSIWLGQALVAKTWTGHLLSDYYLYSYFTENPGNQCFLHSSSRCGDCLWTCSSKQFPPGSFYLQDKGFMSQDHSKPCVLQSEFACPSNGIETIFWNFGLKPASELWKTLEKVLIEHKDQNTRSVFDRLFDELSSSLHQKLDPYAGKAS</sequence>